<reference evidence="3 4" key="1">
    <citation type="submission" date="2017-05" db="EMBL/GenBank/DDBJ databases">
        <title>Full genome sequence of Pseudorhodoplanes sinuspersici.</title>
        <authorList>
            <person name="Dastgheib S.M.M."/>
            <person name="Shavandi M."/>
            <person name="Tirandaz H."/>
        </authorList>
    </citation>
    <scope>NUCLEOTIDE SEQUENCE [LARGE SCALE GENOMIC DNA]</scope>
    <source>
        <strain evidence="3 4">RIPI110</strain>
    </source>
</reference>
<dbReference type="Gene3D" id="3.40.190.170">
    <property type="entry name" value="Bacterial extracellular solute-binding protein, family 7"/>
    <property type="match status" value="1"/>
</dbReference>
<dbReference type="KEGG" id="psin:CAK95_27505"/>
<evidence type="ECO:0000256" key="2">
    <source>
        <dbReference type="SAM" id="SignalP"/>
    </source>
</evidence>
<dbReference type="InterPro" id="IPR038404">
    <property type="entry name" value="TRAP_DctP_sf"/>
</dbReference>
<dbReference type="PANTHER" id="PTHR33376">
    <property type="match status" value="1"/>
</dbReference>
<sequence length="334" mass="36737">MIMRAMGGFRVETRWLSAGLASAALLFAAPMPIQAQEVTLKAAVFVPPTTTYGIPFKRFVDRVNETGKGVLQIRIVGGPEAVPANNQADAVKSGVLDIASIPPAYYKSNMVEGDAQILSDMTVAEQRASGAYAMLNKIANDRMNAVYLTTYGMGVPFHLYLTKDATVAKPDDLKGLRLRGQPNYNAIFKQYNIASVNIAAPEVFTALERGVVQGYGWPLWGINDFGWDKLTKVRVDPGFYNVVVNILMNKASYDKLSPAQRKVIDDAVAWFEADTLTYTAENTKATLDAQEKQGIKTVNFGPEFKKVAVQLYWDDLKKLSPDSIAKLQSLLIKK</sequence>
<dbReference type="Pfam" id="PF03480">
    <property type="entry name" value="DctP"/>
    <property type="match status" value="1"/>
</dbReference>
<dbReference type="AlphaFoldDB" id="A0A1W6ZYF1"/>
<feature type="chain" id="PRO_5012213321" description="ABC transporter substrate-binding protein" evidence="2">
    <location>
        <begin position="36"/>
        <end position="334"/>
    </location>
</feature>
<dbReference type="STRING" id="1235591.CAK95_27505"/>
<feature type="signal peptide" evidence="2">
    <location>
        <begin position="1"/>
        <end position="35"/>
    </location>
</feature>
<evidence type="ECO:0000256" key="1">
    <source>
        <dbReference type="ARBA" id="ARBA00022729"/>
    </source>
</evidence>
<organism evidence="3 4">
    <name type="scientific">Pseudorhodoplanes sinuspersici</name>
    <dbReference type="NCBI Taxonomy" id="1235591"/>
    <lineage>
        <taxon>Bacteria</taxon>
        <taxon>Pseudomonadati</taxon>
        <taxon>Pseudomonadota</taxon>
        <taxon>Alphaproteobacteria</taxon>
        <taxon>Hyphomicrobiales</taxon>
        <taxon>Pseudorhodoplanes</taxon>
    </lineage>
</organism>
<keyword evidence="4" id="KW-1185">Reference proteome</keyword>
<evidence type="ECO:0000313" key="4">
    <source>
        <dbReference type="Proteomes" id="UP000194137"/>
    </source>
</evidence>
<gene>
    <name evidence="3" type="ORF">CAK95_27505</name>
</gene>
<dbReference type="PANTHER" id="PTHR33376:SF15">
    <property type="entry name" value="BLL6794 PROTEIN"/>
    <property type="match status" value="1"/>
</dbReference>
<evidence type="ECO:0008006" key="5">
    <source>
        <dbReference type="Google" id="ProtNLM"/>
    </source>
</evidence>
<accession>A0A1W6ZYF1</accession>
<dbReference type="InterPro" id="IPR018389">
    <property type="entry name" value="DctP_fam"/>
</dbReference>
<proteinExistence type="predicted"/>
<evidence type="ECO:0000313" key="3">
    <source>
        <dbReference type="EMBL" id="ARQ02437.1"/>
    </source>
</evidence>
<protein>
    <recommendedName>
        <fullName evidence="5">ABC transporter substrate-binding protein</fullName>
    </recommendedName>
</protein>
<name>A0A1W6ZYF1_9HYPH</name>
<dbReference type="Proteomes" id="UP000194137">
    <property type="component" value="Chromosome"/>
</dbReference>
<dbReference type="NCBIfam" id="NF037995">
    <property type="entry name" value="TRAP_S1"/>
    <property type="match status" value="1"/>
</dbReference>
<dbReference type="EMBL" id="CP021112">
    <property type="protein sequence ID" value="ARQ02437.1"/>
    <property type="molecule type" value="Genomic_DNA"/>
</dbReference>
<dbReference type="GO" id="GO:0055085">
    <property type="term" value="P:transmembrane transport"/>
    <property type="evidence" value="ECO:0007669"/>
    <property type="project" value="InterPro"/>
</dbReference>
<keyword evidence="1 2" id="KW-0732">Signal</keyword>